<keyword evidence="2" id="KW-1185">Reference proteome</keyword>
<gene>
    <name evidence="1" type="ORF">Q8A64_01090</name>
</gene>
<reference evidence="1 2" key="1">
    <citation type="submission" date="2023-08" db="EMBL/GenBank/DDBJ databases">
        <title>Oxalobacteraceae gen .nov., isolated from river sludge outside the plant.</title>
        <authorList>
            <person name="Zhao S.Y."/>
        </authorList>
    </citation>
    <scope>NUCLEOTIDE SEQUENCE [LARGE SCALE GENOMIC DNA]</scope>
    <source>
        <strain evidence="1 2">R-40</strain>
    </source>
</reference>
<accession>A0ABU1BJ19</accession>
<dbReference type="Proteomes" id="UP001225596">
    <property type="component" value="Unassembled WGS sequence"/>
</dbReference>
<proteinExistence type="predicted"/>
<evidence type="ECO:0000313" key="2">
    <source>
        <dbReference type="Proteomes" id="UP001225596"/>
    </source>
</evidence>
<comment type="caution">
    <text evidence="1">The sequence shown here is derived from an EMBL/GenBank/DDBJ whole genome shotgun (WGS) entry which is preliminary data.</text>
</comment>
<sequence length="228" mass="25721">MSAGIALTCQMISANRQEKAIMGGFGSGYGKRSKGTTNDMLALDVRRLQREGLLTPGQWLSRKWLCNGEEVGSIYIRTEADCIVLIYQSRTNDGNWQRKEYPVHLEWTDCNLGGQRVWFRCPAQGCKRRAAILFGGSVFACRHCHKLVYRCQREAHDYRTGRRADKIRGQLGWGAGILNGNGGKPKGMHWKTFWRLKAKHDAFAGKVMEGIIQRLGVSDHHATTPKKL</sequence>
<dbReference type="RefSeq" id="WP_338434823.1">
    <property type="nucleotide sequence ID" value="NZ_JAUYVH010000001.1"/>
</dbReference>
<protein>
    <submittedName>
        <fullName evidence="1">Uncharacterized protein</fullName>
    </submittedName>
</protein>
<evidence type="ECO:0000313" key="1">
    <source>
        <dbReference type="EMBL" id="MDQ9168995.1"/>
    </source>
</evidence>
<name>A0ABU1BJ19_9BURK</name>
<organism evidence="1 2">
    <name type="scientific">Keguizhuia sedimenti</name>
    <dbReference type="NCBI Taxonomy" id="3064264"/>
    <lineage>
        <taxon>Bacteria</taxon>
        <taxon>Pseudomonadati</taxon>
        <taxon>Pseudomonadota</taxon>
        <taxon>Betaproteobacteria</taxon>
        <taxon>Burkholderiales</taxon>
        <taxon>Oxalobacteraceae</taxon>
        <taxon>Keguizhuia</taxon>
    </lineage>
</organism>
<dbReference type="EMBL" id="JAUYVH010000001">
    <property type="protein sequence ID" value="MDQ9168995.1"/>
    <property type="molecule type" value="Genomic_DNA"/>
</dbReference>